<dbReference type="InterPro" id="IPR051554">
    <property type="entry name" value="Acetyltransferase_Eis"/>
</dbReference>
<keyword evidence="2 4" id="KW-0808">Transferase</keyword>
<comment type="subunit">
    <text evidence="4">Homohexamer; trimer of dimers.</text>
</comment>
<comment type="caution">
    <text evidence="4">Lacks conserved residue(s) required for the propagation of feature annotation.</text>
</comment>
<dbReference type="InterPro" id="IPR000182">
    <property type="entry name" value="GNAT_dom"/>
</dbReference>
<dbReference type="InterPro" id="IPR025559">
    <property type="entry name" value="Eis_dom"/>
</dbReference>
<dbReference type="InterPro" id="IPR016181">
    <property type="entry name" value="Acyl_CoA_acyltransferase"/>
</dbReference>
<name>A0ABT0J8A1_9MICO</name>
<dbReference type="Gene3D" id="3.30.1050.10">
    <property type="entry name" value="SCP2 sterol-binding domain"/>
    <property type="match status" value="1"/>
</dbReference>
<comment type="similarity">
    <text evidence="1 4">Belongs to the acetyltransferase Eis family.</text>
</comment>
<dbReference type="EMBL" id="JALQCY010000006">
    <property type="protein sequence ID" value="MCK9795727.1"/>
    <property type="molecule type" value="Genomic_DNA"/>
</dbReference>
<dbReference type="SUPFAM" id="SSF55718">
    <property type="entry name" value="SCP-like"/>
    <property type="match status" value="1"/>
</dbReference>
<comment type="caution">
    <text evidence="6">The sequence shown here is derived from an EMBL/GenBank/DDBJ whole genome shotgun (WGS) entry which is preliminary data.</text>
</comment>
<reference evidence="6 7" key="1">
    <citation type="submission" date="2022-02" db="EMBL/GenBank/DDBJ databases">
        <title>The car tank lid bacteriome: a reservoir of bacteria with potential in bioremediation of fuel.</title>
        <authorList>
            <person name="Vidal-Verdu A."/>
            <person name="Gomez-Martinez D."/>
            <person name="Latorre-Perez A."/>
            <person name="Pereto J."/>
            <person name="Porcar M."/>
        </authorList>
    </citation>
    <scope>NUCLEOTIDE SEQUENCE [LARGE SCALE GENOMIC DNA]</scope>
    <source>
        <strain evidence="6 7">4D.3</strain>
    </source>
</reference>
<dbReference type="PANTHER" id="PTHR37817">
    <property type="entry name" value="N-ACETYLTRANSFERASE EIS"/>
    <property type="match status" value="1"/>
</dbReference>
<dbReference type="Pfam" id="PF13530">
    <property type="entry name" value="SCP2_2"/>
    <property type="match status" value="1"/>
</dbReference>
<dbReference type="InterPro" id="IPR036527">
    <property type="entry name" value="SCP2_sterol-bd_dom_sf"/>
</dbReference>
<evidence type="ECO:0000313" key="7">
    <source>
        <dbReference type="Proteomes" id="UP001651050"/>
    </source>
</evidence>
<dbReference type="RefSeq" id="WP_416345574.1">
    <property type="nucleotide sequence ID" value="NZ_JALQCY010000006.1"/>
</dbReference>
<dbReference type="PROSITE" id="PS51186">
    <property type="entry name" value="GNAT"/>
    <property type="match status" value="1"/>
</dbReference>
<evidence type="ECO:0000256" key="3">
    <source>
        <dbReference type="ARBA" id="ARBA00023315"/>
    </source>
</evidence>
<organism evidence="6 7">
    <name type="scientific">Isoptericola peretonis</name>
    <dbReference type="NCBI Taxonomy" id="2918523"/>
    <lineage>
        <taxon>Bacteria</taxon>
        <taxon>Bacillati</taxon>
        <taxon>Actinomycetota</taxon>
        <taxon>Actinomycetes</taxon>
        <taxon>Micrococcales</taxon>
        <taxon>Promicromonosporaceae</taxon>
        <taxon>Isoptericola</taxon>
    </lineage>
</organism>
<dbReference type="Proteomes" id="UP001651050">
    <property type="component" value="Unassembled WGS sequence"/>
</dbReference>
<dbReference type="CDD" id="cd04301">
    <property type="entry name" value="NAT_SF"/>
    <property type="match status" value="1"/>
</dbReference>
<dbReference type="InterPro" id="IPR022902">
    <property type="entry name" value="NAcTrfase_Eis"/>
</dbReference>
<gene>
    <name evidence="6" type="ORF">M1843_18435</name>
</gene>
<keyword evidence="7" id="KW-1185">Reference proteome</keyword>
<sequence length="442" mass="47561">MTFHRPRSAPPAGYRLRRLTADDRRALLDLDTWAFPDPHSVDEFEALALPLTWERTVGVEPDDGAGATPGPAGSGELAALHASYPFAEFPVPGAALPTAGLTWVGVHPQHRRRGLLTAMIDHHLERCRERGEALSALFAAETAIYGRFGYGKAADDLRLTVPRGAALRDVPGADAHTVRIEHADRTRHGDLVARLHRAPGLPTAPGGINRPGWATRETEELWSSYWSDPKTFRTGGRESLRIVVVERDGEPRGYAVFRRSLDWQVTGPRGTVHAGEVVALDAAAARALWGVLLDLDLMSSTEPFLLPVDDAVTSLLVDPRAAAPRVADNVWVRVVDVRAALAGRRYQADVDVVLGVADARLPDNAGSWRLRAPAFGEATCERTDDAPDVELDVRELGAAYLGGTSLAALAEAGLVTERTPGTLARASAALGWPLAPACGWVF</sequence>
<dbReference type="SUPFAM" id="SSF55729">
    <property type="entry name" value="Acyl-CoA N-acyltransferases (Nat)"/>
    <property type="match status" value="1"/>
</dbReference>
<feature type="active site" description="Proton acceptor; via carboxylate" evidence="4">
    <location>
        <position position="442"/>
    </location>
</feature>
<feature type="active site" description="Proton donor" evidence="4">
    <location>
        <position position="145"/>
    </location>
</feature>
<dbReference type="Pfam" id="PF13527">
    <property type="entry name" value="Acetyltransf_9"/>
    <property type="match status" value="1"/>
</dbReference>
<feature type="binding site" evidence="4">
    <location>
        <begin position="104"/>
        <end position="106"/>
    </location>
    <ligand>
        <name>acetyl-CoA</name>
        <dbReference type="ChEBI" id="CHEBI:57288"/>
    </ligand>
</feature>
<dbReference type="PANTHER" id="PTHR37817:SF1">
    <property type="entry name" value="N-ACETYLTRANSFERASE EIS"/>
    <property type="match status" value="1"/>
</dbReference>
<accession>A0ABT0J8A1</accession>
<evidence type="ECO:0000313" key="6">
    <source>
        <dbReference type="EMBL" id="MCK9795727.1"/>
    </source>
</evidence>
<feature type="binding site" evidence="4">
    <location>
        <begin position="112"/>
        <end position="117"/>
    </location>
    <ligand>
        <name>acetyl-CoA</name>
        <dbReference type="ChEBI" id="CHEBI:57288"/>
    </ligand>
</feature>
<dbReference type="GO" id="GO:0016746">
    <property type="term" value="F:acyltransferase activity"/>
    <property type="evidence" value="ECO:0007669"/>
    <property type="project" value="UniProtKB-KW"/>
</dbReference>
<protein>
    <submittedName>
        <fullName evidence="6">GNAT family N-acetyltransferase</fullName>
        <ecNumber evidence="6">2.3.1.-</ecNumber>
    </submittedName>
</protein>
<dbReference type="InterPro" id="IPR041380">
    <property type="entry name" value="Acetyltransf_17"/>
</dbReference>
<dbReference type="EC" id="2.3.1.-" evidence="6"/>
<feature type="domain" description="N-acetyltransferase" evidence="5">
    <location>
        <begin position="14"/>
        <end position="174"/>
    </location>
</feature>
<evidence type="ECO:0000256" key="1">
    <source>
        <dbReference type="ARBA" id="ARBA00009213"/>
    </source>
</evidence>
<evidence type="ECO:0000256" key="2">
    <source>
        <dbReference type="ARBA" id="ARBA00022679"/>
    </source>
</evidence>
<keyword evidence="3 4" id="KW-0012">Acyltransferase</keyword>
<dbReference type="Pfam" id="PF17668">
    <property type="entry name" value="Acetyltransf_17"/>
    <property type="match status" value="1"/>
</dbReference>
<dbReference type="NCBIfam" id="NF002367">
    <property type="entry name" value="PRK01346.1-4"/>
    <property type="match status" value="1"/>
</dbReference>
<evidence type="ECO:0000256" key="4">
    <source>
        <dbReference type="HAMAP-Rule" id="MF_01812"/>
    </source>
</evidence>
<proteinExistence type="inferred from homology"/>
<dbReference type="HAMAP" id="MF_01812">
    <property type="entry name" value="Eis"/>
    <property type="match status" value="1"/>
</dbReference>
<dbReference type="Gene3D" id="3.40.630.30">
    <property type="match status" value="2"/>
</dbReference>
<evidence type="ECO:0000259" key="5">
    <source>
        <dbReference type="PROSITE" id="PS51186"/>
    </source>
</evidence>